<keyword evidence="4" id="KW-0809">Transit peptide</keyword>
<proteinExistence type="inferred from homology"/>
<evidence type="ECO:0008006" key="10">
    <source>
        <dbReference type="Google" id="ProtNLM"/>
    </source>
</evidence>
<evidence type="ECO:0000256" key="7">
    <source>
        <dbReference type="ARBA" id="ARBA00035649"/>
    </source>
</evidence>
<dbReference type="Pfam" id="PF05757">
    <property type="entry name" value="PsbQ"/>
    <property type="match status" value="1"/>
</dbReference>
<keyword evidence="5" id="KW-0793">Thylakoid</keyword>
<keyword evidence="6" id="KW-0472">Membrane</keyword>
<reference evidence="8" key="1">
    <citation type="submission" date="2023-05" db="EMBL/GenBank/DDBJ databases">
        <title>Nepenthes gracilis genome sequencing.</title>
        <authorList>
            <person name="Fukushima K."/>
        </authorList>
    </citation>
    <scope>NUCLEOTIDE SEQUENCE</scope>
    <source>
        <strain evidence="8">SING2019-196</strain>
    </source>
</reference>
<keyword evidence="3" id="KW-0934">Plastid</keyword>
<evidence type="ECO:0000256" key="1">
    <source>
        <dbReference type="ARBA" id="ARBA00004334"/>
    </source>
</evidence>
<evidence type="ECO:0000256" key="3">
    <source>
        <dbReference type="ARBA" id="ARBA00022640"/>
    </source>
</evidence>
<dbReference type="PANTHER" id="PTHR33399">
    <property type="entry name" value="OXYGEN-EVOLVING ENHANCER PROTEIN 3-1, CHLOROPLASTIC"/>
    <property type="match status" value="1"/>
</dbReference>
<accession>A0AAD3S805</accession>
<evidence type="ECO:0000256" key="4">
    <source>
        <dbReference type="ARBA" id="ARBA00022946"/>
    </source>
</evidence>
<dbReference type="SUPFAM" id="SSF101112">
    <property type="entry name" value="Oxygen-evolving enhancer protein 3"/>
    <property type="match status" value="1"/>
</dbReference>
<dbReference type="InterPro" id="IPR023222">
    <property type="entry name" value="PsbQ-like_dom_sf"/>
</dbReference>
<organism evidence="8 9">
    <name type="scientific">Nepenthes gracilis</name>
    <name type="common">Slender pitcher plant</name>
    <dbReference type="NCBI Taxonomy" id="150966"/>
    <lineage>
        <taxon>Eukaryota</taxon>
        <taxon>Viridiplantae</taxon>
        <taxon>Streptophyta</taxon>
        <taxon>Embryophyta</taxon>
        <taxon>Tracheophyta</taxon>
        <taxon>Spermatophyta</taxon>
        <taxon>Magnoliopsida</taxon>
        <taxon>eudicotyledons</taxon>
        <taxon>Gunneridae</taxon>
        <taxon>Pentapetalae</taxon>
        <taxon>Caryophyllales</taxon>
        <taxon>Nepenthaceae</taxon>
        <taxon>Nepenthes</taxon>
    </lineage>
</organism>
<comment type="similarity">
    <text evidence="7">Belongs to the PsbQ family.</text>
</comment>
<keyword evidence="9" id="KW-1185">Reference proteome</keyword>
<dbReference type="Gene3D" id="1.20.120.290">
    <property type="entry name" value="Oxygen-evolving enhancer protein 3 (PsbQ), four-helix up-down bundle"/>
    <property type="match status" value="1"/>
</dbReference>
<dbReference type="Proteomes" id="UP001279734">
    <property type="component" value="Unassembled WGS sequence"/>
</dbReference>
<gene>
    <name evidence="8" type="ORF">Nepgr_007542</name>
</gene>
<evidence type="ECO:0000313" key="9">
    <source>
        <dbReference type="Proteomes" id="UP001279734"/>
    </source>
</evidence>
<sequence length="221" mass="24756">MARLANFYGVPETLSPAVPKIPNIQTTRRRARIIECAGDNLQGTQENSPLTTRRRAIAIASAALLVQSGAGASLAEDNGLWITGPIPVPHAANKIANEETGTRNFLKPQIFMADIGAKGSAYRLRKCAFDLLALGDLIGQDAWPYIRRYLRLKSTFMYFDFDRVISAAPMDDKPLLMELANRLFDNFEKLFDAVKEHDFAKTEARYRDTTMILQEVMDRMA</sequence>
<dbReference type="GO" id="GO:0009535">
    <property type="term" value="C:chloroplast thylakoid membrane"/>
    <property type="evidence" value="ECO:0007669"/>
    <property type="project" value="UniProtKB-SubCell"/>
</dbReference>
<name>A0AAD3S805_NEPGR</name>
<evidence type="ECO:0000256" key="2">
    <source>
        <dbReference type="ARBA" id="ARBA00022528"/>
    </source>
</evidence>
<evidence type="ECO:0000256" key="6">
    <source>
        <dbReference type="ARBA" id="ARBA00023136"/>
    </source>
</evidence>
<comment type="subcellular location">
    <subcellularLocation>
        <location evidence="1">Plastid</location>
        <location evidence="1">Chloroplast thylakoid membrane</location>
    </subcellularLocation>
</comment>
<protein>
    <recommendedName>
        <fullName evidence="10">Photosynthetic NDH subcomplex L 3</fullName>
    </recommendedName>
</protein>
<keyword evidence="2" id="KW-0150">Chloroplast</keyword>
<dbReference type="EMBL" id="BSYO01000006">
    <property type="protein sequence ID" value="GMH05702.1"/>
    <property type="molecule type" value="Genomic_DNA"/>
</dbReference>
<evidence type="ECO:0000256" key="5">
    <source>
        <dbReference type="ARBA" id="ARBA00023078"/>
    </source>
</evidence>
<dbReference type="GO" id="GO:0005509">
    <property type="term" value="F:calcium ion binding"/>
    <property type="evidence" value="ECO:0007669"/>
    <property type="project" value="InterPro"/>
</dbReference>
<dbReference type="PANTHER" id="PTHR33399:SF2">
    <property type="entry name" value="PHOTOSYNTHETIC NDH SUBUNIT OF LUMENAL LOCATION 3, CHLOROPLASTIC"/>
    <property type="match status" value="1"/>
</dbReference>
<dbReference type="InterPro" id="IPR054099">
    <property type="entry name" value="PSII_PsbQ_pln"/>
</dbReference>
<dbReference type="GO" id="GO:0009767">
    <property type="term" value="P:photosynthetic electron transport chain"/>
    <property type="evidence" value="ECO:0007669"/>
    <property type="project" value="TreeGrafter"/>
</dbReference>
<dbReference type="GO" id="GO:0009654">
    <property type="term" value="C:photosystem II oxygen evolving complex"/>
    <property type="evidence" value="ECO:0007669"/>
    <property type="project" value="InterPro"/>
</dbReference>
<dbReference type="GO" id="GO:0019898">
    <property type="term" value="C:extrinsic component of membrane"/>
    <property type="evidence" value="ECO:0007669"/>
    <property type="project" value="InterPro"/>
</dbReference>
<dbReference type="AlphaFoldDB" id="A0AAD3S805"/>
<comment type="caution">
    <text evidence="8">The sequence shown here is derived from an EMBL/GenBank/DDBJ whole genome shotgun (WGS) entry which is preliminary data.</text>
</comment>
<dbReference type="InterPro" id="IPR008797">
    <property type="entry name" value="PSII_PsbQ"/>
</dbReference>
<evidence type="ECO:0000313" key="8">
    <source>
        <dbReference type="EMBL" id="GMH05702.1"/>
    </source>
</evidence>